<dbReference type="InterPro" id="IPR015421">
    <property type="entry name" value="PyrdxlP-dep_Trfase_major"/>
</dbReference>
<reference evidence="6" key="2">
    <citation type="submission" date="2020-09" db="EMBL/GenBank/DDBJ databases">
        <authorList>
            <person name="Sun Q."/>
            <person name="Zhou Y."/>
        </authorList>
    </citation>
    <scope>NUCLEOTIDE SEQUENCE</scope>
    <source>
        <strain evidence="6">CGMCC 4.7403</strain>
    </source>
</reference>
<feature type="region of interest" description="Disordered" evidence="4">
    <location>
        <begin position="24"/>
        <end position="62"/>
    </location>
</feature>
<keyword evidence="3" id="KW-0808">Transferase</keyword>
<evidence type="ECO:0000313" key="7">
    <source>
        <dbReference type="Proteomes" id="UP000603227"/>
    </source>
</evidence>
<evidence type="ECO:0000256" key="3">
    <source>
        <dbReference type="ARBA" id="ARBA00022679"/>
    </source>
</evidence>
<protein>
    <submittedName>
        <fullName evidence="6">Aminotransferase</fullName>
    </submittedName>
</protein>
<dbReference type="SUPFAM" id="SSF53383">
    <property type="entry name" value="PLP-dependent transferases"/>
    <property type="match status" value="1"/>
</dbReference>
<dbReference type="PANTHER" id="PTHR42832">
    <property type="entry name" value="AMINO ACID AMINOTRANSFERASE"/>
    <property type="match status" value="1"/>
</dbReference>
<dbReference type="InterPro" id="IPR015424">
    <property type="entry name" value="PyrdxlP-dep_Trfase"/>
</dbReference>
<reference evidence="6" key="1">
    <citation type="journal article" date="2014" name="Int. J. Syst. Evol. Microbiol.">
        <title>Complete genome sequence of Corynebacterium casei LMG S-19264T (=DSM 44701T), isolated from a smear-ripened cheese.</title>
        <authorList>
            <consortium name="US DOE Joint Genome Institute (JGI-PGF)"/>
            <person name="Walter F."/>
            <person name="Albersmeier A."/>
            <person name="Kalinowski J."/>
            <person name="Ruckert C."/>
        </authorList>
    </citation>
    <scope>NUCLEOTIDE SEQUENCE</scope>
    <source>
        <strain evidence="6">CGMCC 4.7403</strain>
    </source>
</reference>
<evidence type="ECO:0000259" key="5">
    <source>
        <dbReference type="Pfam" id="PF00155"/>
    </source>
</evidence>
<comment type="caution">
    <text evidence="6">The sequence shown here is derived from an EMBL/GenBank/DDBJ whole genome shotgun (WGS) entry which is preliminary data.</text>
</comment>
<dbReference type="GO" id="GO:0008483">
    <property type="term" value="F:transaminase activity"/>
    <property type="evidence" value="ECO:0007669"/>
    <property type="project" value="UniProtKB-KW"/>
</dbReference>
<dbReference type="EMBL" id="BNAT01000019">
    <property type="protein sequence ID" value="GHE34720.1"/>
    <property type="molecule type" value="Genomic_DNA"/>
</dbReference>
<dbReference type="PANTHER" id="PTHR42832:SF3">
    <property type="entry name" value="L-GLUTAMINE--4-(METHYLSULFANYL)-2-OXOBUTANOATE AMINOTRANSFERASE"/>
    <property type="match status" value="1"/>
</dbReference>
<feature type="compositionally biased region" description="Pro residues" evidence="4">
    <location>
        <begin position="32"/>
        <end position="47"/>
    </location>
</feature>
<dbReference type="GO" id="GO:0030170">
    <property type="term" value="F:pyridoxal phosphate binding"/>
    <property type="evidence" value="ECO:0007669"/>
    <property type="project" value="InterPro"/>
</dbReference>
<comment type="cofactor">
    <cofactor evidence="1">
        <name>pyridoxal 5'-phosphate</name>
        <dbReference type="ChEBI" id="CHEBI:597326"/>
    </cofactor>
</comment>
<keyword evidence="7" id="KW-1185">Reference proteome</keyword>
<accession>A0A919DCL0</accession>
<dbReference type="Pfam" id="PF00155">
    <property type="entry name" value="Aminotran_1_2"/>
    <property type="match status" value="1"/>
</dbReference>
<dbReference type="InterPro" id="IPR015422">
    <property type="entry name" value="PyrdxlP-dep_Trfase_small"/>
</dbReference>
<dbReference type="Gene3D" id="3.40.640.10">
    <property type="entry name" value="Type I PLP-dependent aspartate aminotransferase-like (Major domain)"/>
    <property type="match status" value="1"/>
</dbReference>
<dbReference type="AlphaFoldDB" id="A0A919DCL0"/>
<dbReference type="Proteomes" id="UP000603227">
    <property type="component" value="Unassembled WGS sequence"/>
</dbReference>
<name>A0A919DCL0_9ACTN</name>
<dbReference type="Gene3D" id="3.90.1150.10">
    <property type="entry name" value="Aspartate Aminotransferase, domain 1"/>
    <property type="match status" value="1"/>
</dbReference>
<dbReference type="InterPro" id="IPR004839">
    <property type="entry name" value="Aminotransferase_I/II_large"/>
</dbReference>
<evidence type="ECO:0000256" key="1">
    <source>
        <dbReference type="ARBA" id="ARBA00001933"/>
    </source>
</evidence>
<dbReference type="InterPro" id="IPR050881">
    <property type="entry name" value="LL-DAP_aminotransferase"/>
</dbReference>
<gene>
    <name evidence="6" type="ORF">GCM10017771_52470</name>
</gene>
<evidence type="ECO:0000256" key="4">
    <source>
        <dbReference type="SAM" id="MobiDB-lite"/>
    </source>
</evidence>
<keyword evidence="2 6" id="KW-0032">Aminotransferase</keyword>
<evidence type="ECO:0000313" key="6">
    <source>
        <dbReference type="EMBL" id="GHE34720.1"/>
    </source>
</evidence>
<feature type="domain" description="Aminotransferase class I/classII large" evidence="5">
    <location>
        <begin position="59"/>
        <end position="353"/>
    </location>
</feature>
<sequence length="384" mass="40871">MSRNEPWRREDALALAVRGGREPLDLSLGVPADPPARVPGPASPSPMPGRSQGSAFPATLAEYPPSSGTVGLREAAARHMLRRYQVVVPLEAVAACVGSKEFISTLPLFLRDMRRPNTNGPERDTVLIPALGYPAYEFGARLAGLRAHRVPVDDAFRMRLDLVPERVAVRALCLWVNSPANPTGVVEPLGPVADWGRAHGVVVASDEAYAEATWCHEPRTILSHGLDGVLAVHSMSKRSNSPGLRVGFYSGDPSLVAGLARRRREAGLMAAAASQEAACALLDDDGHAEEQRARNARRVADLVECLNAHRLGCTAPAGGLFAWVPAPGGDGVAFARRAAKQAGLIIQPGCEYGPAGHPYVRFAAVRDAASVAWRLDLLSRTPVP</sequence>
<evidence type="ECO:0000256" key="2">
    <source>
        <dbReference type="ARBA" id="ARBA00022576"/>
    </source>
</evidence>
<dbReference type="CDD" id="cd00609">
    <property type="entry name" value="AAT_like"/>
    <property type="match status" value="1"/>
</dbReference>
<proteinExistence type="predicted"/>
<organism evidence="6 7">
    <name type="scientific">Streptomyces capitiformicae</name>
    <dbReference type="NCBI Taxonomy" id="2014920"/>
    <lineage>
        <taxon>Bacteria</taxon>
        <taxon>Bacillati</taxon>
        <taxon>Actinomycetota</taxon>
        <taxon>Actinomycetes</taxon>
        <taxon>Kitasatosporales</taxon>
        <taxon>Streptomycetaceae</taxon>
        <taxon>Streptomyces</taxon>
    </lineage>
</organism>